<feature type="binding site" evidence="6">
    <location>
        <position position="341"/>
    </location>
    <ligand>
        <name>[4Fe-4S] cluster</name>
        <dbReference type="ChEBI" id="CHEBI:49883"/>
        <note>4Fe-4S-S-AdoMet</note>
    </ligand>
</feature>
<evidence type="ECO:0000256" key="2">
    <source>
        <dbReference type="ARBA" id="ARBA00022691"/>
    </source>
</evidence>
<feature type="compositionally biased region" description="Basic residues" evidence="7">
    <location>
        <begin position="598"/>
        <end position="613"/>
    </location>
</feature>
<dbReference type="InterPro" id="IPR022946">
    <property type="entry name" value="UPF0313"/>
</dbReference>
<dbReference type="EMBL" id="CP000112">
    <property type="protein sequence ID" value="ABB38160.1"/>
    <property type="molecule type" value="Genomic_DNA"/>
</dbReference>
<evidence type="ECO:0000256" key="1">
    <source>
        <dbReference type="ARBA" id="ARBA00022485"/>
    </source>
</evidence>
<dbReference type="PROSITE" id="PS01278">
    <property type="entry name" value="MTTASE_RADICAL"/>
    <property type="match status" value="1"/>
</dbReference>
<dbReference type="RefSeq" id="WP_011367337.1">
    <property type="nucleotide sequence ID" value="NC_007519.1"/>
</dbReference>
<evidence type="ECO:0000256" key="6">
    <source>
        <dbReference type="HAMAP-Rule" id="MF_01251"/>
    </source>
</evidence>
<evidence type="ECO:0000256" key="3">
    <source>
        <dbReference type="ARBA" id="ARBA00022723"/>
    </source>
</evidence>
<organism evidence="9 10">
    <name type="scientific">Oleidesulfovibrio alaskensis (strain ATCC BAA-1058 / DSM 17464 / G20)</name>
    <name type="common">Desulfovibrio alaskensis</name>
    <dbReference type="NCBI Taxonomy" id="207559"/>
    <lineage>
        <taxon>Bacteria</taxon>
        <taxon>Pseudomonadati</taxon>
        <taxon>Thermodesulfobacteriota</taxon>
        <taxon>Desulfovibrionia</taxon>
        <taxon>Desulfovibrionales</taxon>
        <taxon>Desulfovibrionaceae</taxon>
        <taxon>Oleidesulfovibrio</taxon>
    </lineage>
</organism>
<dbReference type="SMART" id="SM00729">
    <property type="entry name" value="Elp3"/>
    <property type="match status" value="1"/>
</dbReference>
<dbReference type="SFLD" id="SFLDG01082">
    <property type="entry name" value="B12-binding_domain_containing"/>
    <property type="match status" value="1"/>
</dbReference>
<dbReference type="Gene3D" id="3.80.30.20">
    <property type="entry name" value="tm_1862 like domain"/>
    <property type="match status" value="1"/>
</dbReference>
<evidence type="ECO:0000256" key="7">
    <source>
        <dbReference type="SAM" id="MobiDB-lite"/>
    </source>
</evidence>
<protein>
    <submittedName>
        <fullName evidence="9">Radical SAM domain protein</fullName>
    </submittedName>
</protein>
<evidence type="ECO:0000313" key="9">
    <source>
        <dbReference type="EMBL" id="ABB38160.1"/>
    </source>
</evidence>
<feature type="binding site" evidence="6">
    <location>
        <position position="344"/>
    </location>
    <ligand>
        <name>[4Fe-4S] cluster</name>
        <dbReference type="ChEBI" id="CHEBI:49883"/>
        <note>4Fe-4S-S-AdoMet</note>
    </ligand>
</feature>
<feature type="region of interest" description="Disordered" evidence="7">
    <location>
        <begin position="589"/>
        <end position="646"/>
    </location>
</feature>
<proteinExistence type="inferred from homology"/>
<dbReference type="PROSITE" id="PS51918">
    <property type="entry name" value="RADICAL_SAM"/>
    <property type="match status" value="1"/>
</dbReference>
<dbReference type="InterPro" id="IPR006638">
    <property type="entry name" value="Elp3/MiaA/NifB-like_rSAM"/>
</dbReference>
<dbReference type="Pfam" id="PF08497">
    <property type="entry name" value="Radical_SAM_N"/>
    <property type="match status" value="1"/>
</dbReference>
<dbReference type="GO" id="GO:0005506">
    <property type="term" value="F:iron ion binding"/>
    <property type="evidence" value="ECO:0007669"/>
    <property type="project" value="UniProtKB-UniRule"/>
</dbReference>
<keyword evidence="10" id="KW-1185">Reference proteome</keyword>
<evidence type="ECO:0000256" key="5">
    <source>
        <dbReference type="ARBA" id="ARBA00023014"/>
    </source>
</evidence>
<evidence type="ECO:0000259" key="8">
    <source>
        <dbReference type="PROSITE" id="PS51918"/>
    </source>
</evidence>
<feature type="binding site" evidence="6">
    <location>
        <position position="337"/>
    </location>
    <ligand>
        <name>[4Fe-4S] cluster</name>
        <dbReference type="ChEBI" id="CHEBI:49883"/>
        <note>4Fe-4S-S-AdoMet</note>
    </ligand>
</feature>
<keyword evidence="5 6" id="KW-0411">Iron-sulfur</keyword>
<comment type="cofactor">
    <cofactor evidence="6">
        <name>[4Fe-4S] cluster</name>
        <dbReference type="ChEBI" id="CHEBI:49883"/>
    </cofactor>
    <text evidence="6">Binds 1 [4Fe-4S] cluster. The cluster is coordinated with 3 cysteines and an exchangeable S-adenosyl-L-methionine.</text>
</comment>
<keyword evidence="2 6" id="KW-0949">S-adenosyl-L-methionine</keyword>
<dbReference type="SUPFAM" id="SSF102114">
    <property type="entry name" value="Radical SAM enzymes"/>
    <property type="match status" value="1"/>
</dbReference>
<dbReference type="InterPro" id="IPR007197">
    <property type="entry name" value="rSAM"/>
</dbReference>
<keyword evidence="3 6" id="KW-0479">Metal-binding</keyword>
<keyword evidence="1 6" id="KW-0004">4Fe-4S</keyword>
<dbReference type="InterPro" id="IPR058240">
    <property type="entry name" value="rSAM_sf"/>
</dbReference>
<keyword evidence="4 6" id="KW-0408">Iron</keyword>
<dbReference type="InterPro" id="IPR023404">
    <property type="entry name" value="rSAM_horseshoe"/>
</dbReference>
<dbReference type="SFLD" id="SFLDS00029">
    <property type="entry name" value="Radical_SAM"/>
    <property type="match status" value="1"/>
</dbReference>
<name>Q312I6_OLEA2</name>
<dbReference type="HOGENOM" id="CLU_018288_2_0_7"/>
<feature type="compositionally biased region" description="Basic residues" evidence="7">
    <location>
        <begin position="630"/>
        <end position="646"/>
    </location>
</feature>
<accession>Q312I6</accession>
<dbReference type="HAMAP" id="MF_01251">
    <property type="entry name" value="UPF0313"/>
    <property type="match status" value="1"/>
</dbReference>
<dbReference type="NCBIfam" id="TIGR03904">
    <property type="entry name" value="SAM_YgiQ"/>
    <property type="match status" value="1"/>
</dbReference>
<dbReference type="PANTHER" id="PTHR32331:SF0">
    <property type="entry name" value="UPF0313 PROTEIN YGIQ"/>
    <property type="match status" value="1"/>
</dbReference>
<dbReference type="Proteomes" id="UP000002710">
    <property type="component" value="Chromosome"/>
</dbReference>
<dbReference type="STRING" id="207559.Dde_1359"/>
<evidence type="ECO:0000256" key="4">
    <source>
        <dbReference type="ARBA" id="ARBA00023004"/>
    </source>
</evidence>
<sequence length="646" mass="70934">MRIHTSSVPAMPAGRTPLEQPEFLPMTAADVKHIGWDGIDILLVTGDGYVDHPSFAAAILGRWLVAHGYRVGVAAQPAWDSTADLEKMGRPALFAGVTAGALDSMLAHYTAFRKKRSDDAYTPGGKAGARPNRATIVYTNLVRRAFPGLPVILGGIEASLRRITHYDFWTDKLRRPLLLDSKADAIIYGMGERAMLEAAVALDENGYAHQQDTGALPPLWTVFSALRGMACMVPADYAPAEADFFELPAHEAIEKAPHLLLQATVMLEKQVHAMNAPAIQPAGGRKVLLTAPAHPLGEEEMDRLYSLPFARTAHPAYTSPIPATDMMLTSVTTHRGCGGGCSFCSLALHQGRRIASRSRKSVIEEVRAMTRRADWKGTISDVGGPSANMWQAACAADPARCRRESCMHPSVCKAFKAQQPAAIDLLRTIRGMDKVRHVRVASGVRYDLALKDDTALRAYTMEFTGGQLKVAPEHICDNVLERMRKPGLPAFEAFLEAFETFSREAGKEQYVIPYLMSAFPGCTDDDMRTLGRWLRQRGWQPQQVQCFIPTPGTVATAMYYAGIDLQGDPIYVARTDAERLRQHHILIPSHGGAQGAAGKKHGQQRKNVPRHAAGKQQAAQQTRRDDDRRSRGRSSARPSRPQRRRG</sequence>
<dbReference type="InterPro" id="IPR020612">
    <property type="entry name" value="Methylthiotransferase_CS"/>
</dbReference>
<dbReference type="eggNOG" id="COG1032">
    <property type="taxonomic scope" value="Bacteria"/>
</dbReference>
<dbReference type="PANTHER" id="PTHR32331">
    <property type="entry name" value="UPF0313 PROTEIN YGIQ"/>
    <property type="match status" value="1"/>
</dbReference>
<feature type="domain" description="Radical SAM core" evidence="8">
    <location>
        <begin position="323"/>
        <end position="593"/>
    </location>
</feature>
<reference evidence="9 10" key="1">
    <citation type="journal article" date="2011" name="J. Bacteriol.">
        <title>Complete genome sequence and updated annotation of Desulfovibrio alaskensis G20.</title>
        <authorList>
            <person name="Hauser L.J."/>
            <person name="Land M.L."/>
            <person name="Brown S.D."/>
            <person name="Larimer F."/>
            <person name="Keller K.L."/>
            <person name="Rapp-Giles B.J."/>
            <person name="Price M.N."/>
            <person name="Lin M."/>
            <person name="Bruce D.C."/>
            <person name="Detter J.C."/>
            <person name="Tapia R."/>
            <person name="Han C.S."/>
            <person name="Goodwin L.A."/>
            <person name="Cheng J.F."/>
            <person name="Pitluck S."/>
            <person name="Copeland A."/>
            <person name="Lucas S."/>
            <person name="Nolan M."/>
            <person name="Lapidus A.L."/>
            <person name="Palumbo A.V."/>
            <person name="Wall J.D."/>
        </authorList>
    </citation>
    <scope>NUCLEOTIDE SEQUENCE [LARGE SCALE GENOMIC DNA]</scope>
    <source>
        <strain evidence="10">ATCC BAA 1058 / DSM 17464 / G20</strain>
    </source>
</reference>
<comment type="similarity">
    <text evidence="6">Belongs to the UPF0313 family.</text>
</comment>
<evidence type="ECO:0000313" key="10">
    <source>
        <dbReference type="Proteomes" id="UP000002710"/>
    </source>
</evidence>
<dbReference type="InterPro" id="IPR013704">
    <property type="entry name" value="UPF0313_N"/>
</dbReference>
<dbReference type="AlphaFoldDB" id="Q312I6"/>
<dbReference type="GO" id="GO:0003824">
    <property type="term" value="F:catalytic activity"/>
    <property type="evidence" value="ECO:0007669"/>
    <property type="project" value="InterPro"/>
</dbReference>
<dbReference type="SFLD" id="SFLDG01069">
    <property type="entry name" value="UPF0313"/>
    <property type="match status" value="1"/>
</dbReference>
<gene>
    <name evidence="9" type="ordered locus">Dde_1359</name>
</gene>
<dbReference type="GO" id="GO:0051539">
    <property type="term" value="F:4 iron, 4 sulfur cluster binding"/>
    <property type="evidence" value="ECO:0007669"/>
    <property type="project" value="UniProtKB-KW"/>
</dbReference>
<dbReference type="KEGG" id="dde:Dde_1359"/>